<dbReference type="InterPro" id="IPR052347">
    <property type="entry name" value="Isochorismatase_Nicotinamidase"/>
</dbReference>
<comment type="similarity">
    <text evidence="1">Belongs to the isochorismatase family.</text>
</comment>
<comment type="pathway">
    <text evidence="5">Cofactor biosynthesis; nicotinate biosynthesis; nicotinate from nicotinamide: step 1/1.</text>
</comment>
<dbReference type="SUPFAM" id="SSF52499">
    <property type="entry name" value="Isochorismatase-like hydrolases"/>
    <property type="match status" value="1"/>
</dbReference>
<dbReference type="EMBL" id="MHJG01000024">
    <property type="protein sequence ID" value="OGY63299.1"/>
    <property type="molecule type" value="Genomic_DNA"/>
</dbReference>
<dbReference type="AlphaFoldDB" id="A0A1G1ZFR1"/>
<evidence type="ECO:0000313" key="9">
    <source>
        <dbReference type="EMBL" id="OGY63299.1"/>
    </source>
</evidence>
<evidence type="ECO:0000256" key="6">
    <source>
        <dbReference type="ARBA" id="ARBA00039017"/>
    </source>
</evidence>
<name>A0A1G1ZFR1_9BACT</name>
<evidence type="ECO:0000256" key="5">
    <source>
        <dbReference type="ARBA" id="ARBA00037900"/>
    </source>
</evidence>
<dbReference type="Gene3D" id="3.40.50.850">
    <property type="entry name" value="Isochorismatase-like"/>
    <property type="match status" value="1"/>
</dbReference>
<dbReference type="GO" id="GO:0046872">
    <property type="term" value="F:metal ion binding"/>
    <property type="evidence" value="ECO:0007669"/>
    <property type="project" value="UniProtKB-KW"/>
</dbReference>
<dbReference type="GO" id="GO:0019363">
    <property type="term" value="P:pyridine nucleotide biosynthetic process"/>
    <property type="evidence" value="ECO:0007669"/>
    <property type="project" value="UniProtKB-KW"/>
</dbReference>
<dbReference type="PANTHER" id="PTHR11080">
    <property type="entry name" value="PYRAZINAMIDASE/NICOTINAMIDASE"/>
    <property type="match status" value="1"/>
</dbReference>
<reference evidence="9 10" key="1">
    <citation type="journal article" date="2016" name="Nat. Commun.">
        <title>Thousands of microbial genomes shed light on interconnected biogeochemical processes in an aquifer system.</title>
        <authorList>
            <person name="Anantharaman K."/>
            <person name="Brown C.T."/>
            <person name="Hug L.A."/>
            <person name="Sharon I."/>
            <person name="Castelle C.J."/>
            <person name="Probst A.J."/>
            <person name="Thomas B.C."/>
            <person name="Singh A."/>
            <person name="Wilkins M.J."/>
            <person name="Karaoz U."/>
            <person name="Brodie E.L."/>
            <person name="Williams K.H."/>
            <person name="Hubbard S.S."/>
            <person name="Banfield J.F."/>
        </authorList>
    </citation>
    <scope>NUCLEOTIDE SEQUENCE [LARGE SCALE GENOMIC DNA]</scope>
</reference>
<dbReference type="Pfam" id="PF00857">
    <property type="entry name" value="Isochorismatase"/>
    <property type="match status" value="1"/>
</dbReference>
<proteinExistence type="inferred from homology"/>
<evidence type="ECO:0000256" key="1">
    <source>
        <dbReference type="ARBA" id="ARBA00006336"/>
    </source>
</evidence>
<sequence length="203" mass="22407">MKKEKTALIKVDPQKDFYHRRGSLMVKGGDEVVEPLNDLDRQVDLSVVTRDWHKLGSVHFAKNRNDGKGWVIHCVENTWGAEFHPDLNLKNVTVFSKGMDPKDDGGYSGFEGVNENGTKLGDFLKKQGVTTVVVGGLATDYCVKATVLDALKLGFKVVVAYHAIRAVNLQPDNGKKAVKEMKKAGAIFVTTDDFSDALQKDLE</sequence>
<dbReference type="Proteomes" id="UP000177960">
    <property type="component" value="Unassembled WGS sequence"/>
</dbReference>
<organism evidence="9 10">
    <name type="scientific">Candidatus Harrisonbacteria bacterium RIFCSPHIGHO2_02_FULL_42_16</name>
    <dbReference type="NCBI Taxonomy" id="1798404"/>
    <lineage>
        <taxon>Bacteria</taxon>
        <taxon>Candidatus Harrisoniibacteriota</taxon>
    </lineage>
</organism>
<evidence type="ECO:0000313" key="10">
    <source>
        <dbReference type="Proteomes" id="UP000177960"/>
    </source>
</evidence>
<evidence type="ECO:0000256" key="3">
    <source>
        <dbReference type="ARBA" id="ARBA00022723"/>
    </source>
</evidence>
<comment type="caution">
    <text evidence="9">The sequence shown here is derived from an EMBL/GenBank/DDBJ whole genome shotgun (WGS) entry which is preliminary data.</text>
</comment>
<evidence type="ECO:0000256" key="2">
    <source>
        <dbReference type="ARBA" id="ARBA00022642"/>
    </source>
</evidence>
<accession>A0A1G1ZFR1</accession>
<evidence type="ECO:0000256" key="4">
    <source>
        <dbReference type="ARBA" id="ARBA00022801"/>
    </source>
</evidence>
<gene>
    <name evidence="9" type="ORF">A3B92_03495</name>
</gene>
<feature type="domain" description="Isochorismatase-like" evidence="8">
    <location>
        <begin position="6"/>
        <end position="193"/>
    </location>
</feature>
<dbReference type="EC" id="3.5.1.19" evidence="6"/>
<keyword evidence="3" id="KW-0479">Metal-binding</keyword>
<keyword evidence="4" id="KW-0378">Hydrolase</keyword>
<dbReference type="InterPro" id="IPR036380">
    <property type="entry name" value="Isochorismatase-like_sf"/>
</dbReference>
<dbReference type="STRING" id="1798404.A3B92_03495"/>
<protein>
    <recommendedName>
        <fullName evidence="6">nicotinamidase</fullName>
        <ecNumber evidence="6">3.5.1.19</ecNumber>
    </recommendedName>
    <alternativeName>
        <fullName evidence="7">Nicotinamide deamidase</fullName>
    </alternativeName>
</protein>
<keyword evidence="2" id="KW-0662">Pyridine nucleotide biosynthesis</keyword>
<dbReference type="GO" id="GO:0008936">
    <property type="term" value="F:nicotinamidase activity"/>
    <property type="evidence" value="ECO:0007669"/>
    <property type="project" value="UniProtKB-EC"/>
</dbReference>
<evidence type="ECO:0000256" key="7">
    <source>
        <dbReference type="ARBA" id="ARBA00043224"/>
    </source>
</evidence>
<dbReference type="PANTHER" id="PTHR11080:SF2">
    <property type="entry name" value="LD05707P"/>
    <property type="match status" value="1"/>
</dbReference>
<dbReference type="InterPro" id="IPR000868">
    <property type="entry name" value="Isochorismatase-like_dom"/>
</dbReference>
<evidence type="ECO:0000259" key="8">
    <source>
        <dbReference type="Pfam" id="PF00857"/>
    </source>
</evidence>